<sequence>MSAPTISTVHTVSSNSKVLRITANPVSMYHPLFSDPDAEVVLRSTQGTLYRVFLFTLRTTSGFFETMFSLPQPADCVGDGRISKADLQTVLDTYEPDFALERLLKLISGLAISKWENIDDLERVLILAEKWDTPGPIAHMRYALNSHHLLQNHPLKCYMLAKHFGWEAEAKLASTHTLTLNLLDSIHTPILDQMSSKDLLPLLNLHRRRRDTFRELLNSPERFAAGNSSPYHCNRCGVTVLDNHSWRQFKHRMFLEMERRPLGDTLGLPVGDAAEWPEALACWEAKCSKTGCGGLNYDRIATLRQIRACISVLPTTVEA</sequence>
<name>A0A409W855_9AGAR</name>
<comment type="caution">
    <text evidence="1">The sequence shown here is derived from an EMBL/GenBank/DDBJ whole genome shotgun (WGS) entry which is preliminary data.</text>
</comment>
<reference evidence="1 2" key="1">
    <citation type="journal article" date="2018" name="Evol. Lett.">
        <title>Horizontal gene cluster transfer increased hallucinogenic mushroom diversity.</title>
        <authorList>
            <person name="Reynolds H.T."/>
            <person name="Vijayakumar V."/>
            <person name="Gluck-Thaler E."/>
            <person name="Korotkin H.B."/>
            <person name="Matheny P.B."/>
            <person name="Slot J.C."/>
        </authorList>
    </citation>
    <scope>NUCLEOTIDE SEQUENCE [LARGE SCALE GENOMIC DNA]</scope>
    <source>
        <strain evidence="1 2">SRW20</strain>
    </source>
</reference>
<accession>A0A409W855</accession>
<keyword evidence="2" id="KW-1185">Reference proteome</keyword>
<dbReference type="OrthoDB" id="3238622at2759"/>
<evidence type="ECO:0000313" key="2">
    <source>
        <dbReference type="Proteomes" id="UP000284706"/>
    </source>
</evidence>
<dbReference type="EMBL" id="NHYE01005320">
    <property type="protein sequence ID" value="PPQ74707.1"/>
    <property type="molecule type" value="Genomic_DNA"/>
</dbReference>
<evidence type="ECO:0000313" key="1">
    <source>
        <dbReference type="EMBL" id="PPQ74707.1"/>
    </source>
</evidence>
<dbReference type="STRING" id="231916.A0A409W855"/>
<protein>
    <recommendedName>
        <fullName evidence="3">BTB domain-containing protein</fullName>
    </recommendedName>
</protein>
<dbReference type="Proteomes" id="UP000284706">
    <property type="component" value="Unassembled WGS sequence"/>
</dbReference>
<proteinExistence type="predicted"/>
<evidence type="ECO:0008006" key="3">
    <source>
        <dbReference type="Google" id="ProtNLM"/>
    </source>
</evidence>
<gene>
    <name evidence="1" type="ORF">CVT26_007558</name>
</gene>
<dbReference type="InParanoid" id="A0A409W855"/>
<dbReference type="AlphaFoldDB" id="A0A409W855"/>
<organism evidence="1 2">
    <name type="scientific">Gymnopilus dilepis</name>
    <dbReference type="NCBI Taxonomy" id="231916"/>
    <lineage>
        <taxon>Eukaryota</taxon>
        <taxon>Fungi</taxon>
        <taxon>Dikarya</taxon>
        <taxon>Basidiomycota</taxon>
        <taxon>Agaricomycotina</taxon>
        <taxon>Agaricomycetes</taxon>
        <taxon>Agaricomycetidae</taxon>
        <taxon>Agaricales</taxon>
        <taxon>Agaricineae</taxon>
        <taxon>Hymenogastraceae</taxon>
        <taxon>Gymnopilus</taxon>
    </lineage>
</organism>